<feature type="transmembrane region" description="Helical" evidence="2">
    <location>
        <begin position="96"/>
        <end position="120"/>
    </location>
</feature>
<reference evidence="3 4" key="1">
    <citation type="submission" date="2020-08" db="EMBL/GenBank/DDBJ databases">
        <title>Genomic Encyclopedia of Type Strains, Phase IV (KMG-IV): sequencing the most valuable type-strain genomes for metagenomic binning, comparative biology and taxonomic classification.</title>
        <authorList>
            <person name="Goeker M."/>
        </authorList>
    </citation>
    <scope>NUCLEOTIDE SEQUENCE [LARGE SCALE GENOMIC DNA]</scope>
    <source>
        <strain evidence="3 4">DSM 5895</strain>
    </source>
</reference>
<dbReference type="Proteomes" id="UP000533469">
    <property type="component" value="Unassembled WGS sequence"/>
</dbReference>
<keyword evidence="2" id="KW-1133">Transmembrane helix</keyword>
<keyword evidence="2" id="KW-0812">Transmembrane</keyword>
<comment type="caution">
    <text evidence="3">The sequence shown here is derived from an EMBL/GenBank/DDBJ whole genome shotgun (WGS) entry which is preliminary data.</text>
</comment>
<keyword evidence="2" id="KW-0472">Membrane</keyword>
<protein>
    <submittedName>
        <fullName evidence="3">Uncharacterized protein</fullName>
    </submittedName>
</protein>
<feature type="transmembrane region" description="Helical" evidence="2">
    <location>
        <begin position="63"/>
        <end position="84"/>
    </location>
</feature>
<evidence type="ECO:0000256" key="1">
    <source>
        <dbReference type="SAM" id="MobiDB-lite"/>
    </source>
</evidence>
<evidence type="ECO:0000313" key="3">
    <source>
        <dbReference type="EMBL" id="MBB3772671.1"/>
    </source>
</evidence>
<sequence length="132" mass="13947">MTTGSSRETYAEGKTPVGGETGTRRAPARQILWLAPGFCLWFSALVVVYVLHTMGCAFGWSAGTIRLSLAAALVAHIAAIAVLWRVQALRGPNPAFGHTGVFLHWVIIGTLVSALAKIVLTLGPTLFLSACT</sequence>
<accession>A0A839ZD06</accession>
<gene>
    <name evidence="3" type="ORF">FHS55_003292</name>
</gene>
<feature type="transmembrane region" description="Helical" evidence="2">
    <location>
        <begin position="31"/>
        <end position="51"/>
    </location>
</feature>
<dbReference type="RefSeq" id="WP_210287025.1">
    <property type="nucleotide sequence ID" value="NZ_JACICD010000006.1"/>
</dbReference>
<keyword evidence="4" id="KW-1185">Reference proteome</keyword>
<dbReference type="AlphaFoldDB" id="A0A839ZD06"/>
<organism evidence="3 4">
    <name type="scientific">Ancylobacter tetraedralis</name>
    <dbReference type="NCBI Taxonomy" id="217068"/>
    <lineage>
        <taxon>Bacteria</taxon>
        <taxon>Pseudomonadati</taxon>
        <taxon>Pseudomonadota</taxon>
        <taxon>Alphaproteobacteria</taxon>
        <taxon>Hyphomicrobiales</taxon>
        <taxon>Xanthobacteraceae</taxon>
        <taxon>Ancylobacter</taxon>
    </lineage>
</organism>
<proteinExistence type="predicted"/>
<evidence type="ECO:0000256" key="2">
    <source>
        <dbReference type="SAM" id="Phobius"/>
    </source>
</evidence>
<evidence type="ECO:0000313" key="4">
    <source>
        <dbReference type="Proteomes" id="UP000533469"/>
    </source>
</evidence>
<feature type="region of interest" description="Disordered" evidence="1">
    <location>
        <begin position="1"/>
        <end position="22"/>
    </location>
</feature>
<name>A0A839ZD06_9HYPH</name>
<dbReference type="EMBL" id="JACICD010000006">
    <property type="protein sequence ID" value="MBB3772671.1"/>
    <property type="molecule type" value="Genomic_DNA"/>
</dbReference>